<dbReference type="AlphaFoldDB" id="A0AAN9QJZ6"/>
<name>A0AAN9QJZ6_CANGL</name>
<reference evidence="1 2" key="1">
    <citation type="submission" date="2024-01" db="EMBL/GenBank/DDBJ databases">
        <title>The genomes of 5 underutilized Papilionoideae crops provide insights into root nodulation and disease resistanc.</title>
        <authorList>
            <person name="Jiang F."/>
        </authorList>
    </citation>
    <scope>NUCLEOTIDE SEQUENCE [LARGE SCALE GENOMIC DNA]</scope>
    <source>
        <strain evidence="1">LVBAO_FW01</strain>
        <tissue evidence="1">Leaves</tissue>
    </source>
</reference>
<evidence type="ECO:0000313" key="1">
    <source>
        <dbReference type="EMBL" id="KAK7338222.1"/>
    </source>
</evidence>
<proteinExistence type="predicted"/>
<comment type="caution">
    <text evidence="1">The sequence shown here is derived from an EMBL/GenBank/DDBJ whole genome shotgun (WGS) entry which is preliminary data.</text>
</comment>
<protein>
    <submittedName>
        <fullName evidence="1">Uncharacterized protein</fullName>
    </submittedName>
</protein>
<gene>
    <name evidence="1" type="ORF">VNO77_18824</name>
</gene>
<dbReference type="Proteomes" id="UP001367508">
    <property type="component" value="Unassembled WGS sequence"/>
</dbReference>
<organism evidence="1 2">
    <name type="scientific">Canavalia gladiata</name>
    <name type="common">Sword bean</name>
    <name type="synonym">Dolichos gladiatus</name>
    <dbReference type="NCBI Taxonomy" id="3824"/>
    <lineage>
        <taxon>Eukaryota</taxon>
        <taxon>Viridiplantae</taxon>
        <taxon>Streptophyta</taxon>
        <taxon>Embryophyta</taxon>
        <taxon>Tracheophyta</taxon>
        <taxon>Spermatophyta</taxon>
        <taxon>Magnoliopsida</taxon>
        <taxon>eudicotyledons</taxon>
        <taxon>Gunneridae</taxon>
        <taxon>Pentapetalae</taxon>
        <taxon>rosids</taxon>
        <taxon>fabids</taxon>
        <taxon>Fabales</taxon>
        <taxon>Fabaceae</taxon>
        <taxon>Papilionoideae</taxon>
        <taxon>50 kb inversion clade</taxon>
        <taxon>NPAAA clade</taxon>
        <taxon>indigoferoid/millettioid clade</taxon>
        <taxon>Phaseoleae</taxon>
        <taxon>Canavalia</taxon>
    </lineage>
</organism>
<keyword evidence="2" id="KW-1185">Reference proteome</keyword>
<sequence length="119" mass="13311">MPRRWIRSILEFPVIIRIKFREGLIRSCFHQTEDGMAVSTGHGMQSCKWSATPFLGAKDHVTFEFDGIGSSLRLKITRSVSELHAFSNYALVEQLQDTKKGKGIGGGGSIRQFELRVVG</sequence>
<accession>A0AAN9QJZ6</accession>
<evidence type="ECO:0000313" key="2">
    <source>
        <dbReference type="Proteomes" id="UP001367508"/>
    </source>
</evidence>
<dbReference type="EMBL" id="JAYMYQ010000004">
    <property type="protein sequence ID" value="KAK7338222.1"/>
    <property type="molecule type" value="Genomic_DNA"/>
</dbReference>